<dbReference type="RefSeq" id="WP_025356556.1">
    <property type="nucleotide sequence ID" value="NZ_BAAABQ010000073.1"/>
</dbReference>
<gene>
    <name evidence="1" type="ORF">BC739_005575</name>
</gene>
<organism evidence="1 2">
    <name type="scientific">Kutzneria viridogrisea</name>
    <dbReference type="NCBI Taxonomy" id="47990"/>
    <lineage>
        <taxon>Bacteria</taxon>
        <taxon>Bacillati</taxon>
        <taxon>Actinomycetota</taxon>
        <taxon>Actinomycetes</taxon>
        <taxon>Pseudonocardiales</taxon>
        <taxon>Pseudonocardiaceae</taxon>
        <taxon>Kutzneria</taxon>
    </lineage>
</organism>
<reference evidence="1 2" key="1">
    <citation type="submission" date="2020-08" db="EMBL/GenBank/DDBJ databases">
        <title>Genomic Encyclopedia of Archaeal and Bacterial Type Strains, Phase II (KMG-II): from individual species to whole genera.</title>
        <authorList>
            <person name="Goeker M."/>
        </authorList>
    </citation>
    <scope>NUCLEOTIDE SEQUENCE [LARGE SCALE GENOMIC DNA]</scope>
    <source>
        <strain evidence="1 2">DSM 43850</strain>
    </source>
</reference>
<accession>A0ABR6BN81</accession>
<evidence type="ECO:0000313" key="1">
    <source>
        <dbReference type="EMBL" id="MBA8928358.1"/>
    </source>
</evidence>
<dbReference type="Proteomes" id="UP000517916">
    <property type="component" value="Unassembled WGS sequence"/>
</dbReference>
<name>A0ABR6BN81_9PSEU</name>
<evidence type="ECO:0000313" key="2">
    <source>
        <dbReference type="Proteomes" id="UP000517916"/>
    </source>
</evidence>
<comment type="caution">
    <text evidence="1">The sequence shown here is derived from an EMBL/GenBank/DDBJ whole genome shotgun (WGS) entry which is preliminary data.</text>
</comment>
<sequence>MPYLPSALLIILGLVLLVLALLRVFRSLRGLSSASRLARARFSDRSGLLRARVAALGVAIAERRRNHWGRRDGGERAGATR</sequence>
<protein>
    <submittedName>
        <fullName evidence="1">Uncharacterized protein</fullName>
    </submittedName>
</protein>
<dbReference type="NCBIfam" id="NF037944">
    <property type="entry name" value="holin_2"/>
    <property type="match status" value="1"/>
</dbReference>
<keyword evidence="2" id="KW-1185">Reference proteome</keyword>
<dbReference type="EMBL" id="JACJID010000004">
    <property type="protein sequence ID" value="MBA8928358.1"/>
    <property type="molecule type" value="Genomic_DNA"/>
</dbReference>
<proteinExistence type="predicted"/>